<keyword evidence="4 9" id="KW-0812">Transmembrane</keyword>
<name>A0AB94IXI9_9BACT</name>
<feature type="domain" description="Membrane insertase YidC/Oxa/ALB C-terminal" evidence="11">
    <location>
        <begin position="14"/>
        <end position="234"/>
    </location>
</feature>
<keyword evidence="7 10" id="KW-0472">Membrane</keyword>
<dbReference type="AlphaFoldDB" id="A0AB94IXI9"/>
<evidence type="ECO:0000259" key="11">
    <source>
        <dbReference type="Pfam" id="PF02096"/>
    </source>
</evidence>
<proteinExistence type="inferred from homology"/>
<sequence length="259" mass="29399">MWLLETLYGVTNSWGLAIILLTVIVRIAMHPLTQKQMVSMQRMQKLQPRIKVLQNKYGDDKETLNREMMALYKEEKISPAAGCLPLLIQLPIFILLYRVLYNNDFAGATFLTVHLDGSVLTTMADALNLVDKAGVPIPRDQLGVVMVFFSSFTNLPLLFSNVGMWLPNMILLILIAFLTWYQQHLSSAGNPQMAMMSWFMPLLLTFICIGLQGGVLLYWGVSSLMGVVHQLRVMRKTDEEMRQKPVLLQEKPAKEKPLS</sequence>
<evidence type="ECO:0000313" key="13">
    <source>
        <dbReference type="Proteomes" id="UP000008957"/>
    </source>
</evidence>
<feature type="transmembrane region" description="Helical" evidence="10">
    <location>
        <begin position="12"/>
        <end position="33"/>
    </location>
</feature>
<keyword evidence="13" id="KW-1185">Reference proteome</keyword>
<evidence type="ECO:0000313" key="12">
    <source>
        <dbReference type="EMBL" id="CBL28523.1"/>
    </source>
</evidence>
<protein>
    <submittedName>
        <fullName evidence="12">Membrane protein insertase, YidC/Oxa1 family, C-terminal domain</fullName>
    </submittedName>
</protein>
<dbReference type="GO" id="GO:0051205">
    <property type="term" value="P:protein insertion into membrane"/>
    <property type="evidence" value="ECO:0007669"/>
    <property type="project" value="TreeGrafter"/>
</dbReference>
<dbReference type="InterPro" id="IPR001708">
    <property type="entry name" value="YidC/ALB3/OXA1/COX18"/>
</dbReference>
<feature type="transmembrane region" description="Helical" evidence="10">
    <location>
        <begin position="165"/>
        <end position="181"/>
    </location>
</feature>
<dbReference type="PANTHER" id="PTHR12428:SF65">
    <property type="entry name" value="CYTOCHROME C OXIDASE ASSEMBLY PROTEIN COX18, MITOCHONDRIAL"/>
    <property type="match status" value="1"/>
</dbReference>
<evidence type="ECO:0000256" key="3">
    <source>
        <dbReference type="ARBA" id="ARBA00022475"/>
    </source>
</evidence>
<dbReference type="GO" id="GO:0005886">
    <property type="term" value="C:plasma membrane"/>
    <property type="evidence" value="ECO:0007669"/>
    <property type="project" value="UniProtKB-SubCell"/>
</dbReference>
<dbReference type="CDD" id="cd20070">
    <property type="entry name" value="5TM_YidC_Alb3"/>
    <property type="match status" value="1"/>
</dbReference>
<gene>
    <name evidence="12" type="ORF">SY1_15000</name>
</gene>
<feature type="transmembrane region" description="Helical" evidence="10">
    <location>
        <begin position="202"/>
        <end position="221"/>
    </location>
</feature>
<dbReference type="GO" id="GO:0015031">
    <property type="term" value="P:protein transport"/>
    <property type="evidence" value="ECO:0007669"/>
    <property type="project" value="UniProtKB-KW"/>
</dbReference>
<organism evidence="12 13">
    <name type="scientific">Fretibacterium fastidiosum</name>
    <dbReference type="NCBI Taxonomy" id="651822"/>
    <lineage>
        <taxon>Bacteria</taxon>
        <taxon>Thermotogati</taxon>
        <taxon>Synergistota</taxon>
        <taxon>Synergistia</taxon>
        <taxon>Synergistales</taxon>
        <taxon>Aminobacteriaceae</taxon>
        <taxon>Fretibacterium</taxon>
    </lineage>
</organism>
<evidence type="ECO:0000256" key="2">
    <source>
        <dbReference type="ARBA" id="ARBA00022448"/>
    </source>
</evidence>
<comment type="subcellular location">
    <subcellularLocation>
        <location evidence="1">Cell membrane</location>
        <topology evidence="1">Multi-pass membrane protein</topology>
    </subcellularLocation>
    <subcellularLocation>
        <location evidence="9">Membrane</location>
        <topology evidence="9">Multi-pass membrane protein</topology>
    </subcellularLocation>
</comment>
<accession>A0AB94IXI9</accession>
<dbReference type="GO" id="GO:0032977">
    <property type="term" value="F:membrane insertase activity"/>
    <property type="evidence" value="ECO:0007669"/>
    <property type="project" value="InterPro"/>
</dbReference>
<evidence type="ECO:0000256" key="4">
    <source>
        <dbReference type="ARBA" id="ARBA00022692"/>
    </source>
</evidence>
<comment type="similarity">
    <text evidence="9">Belongs to the OXA1/ALB3/YidC family.</text>
</comment>
<dbReference type="NCBIfam" id="TIGR03592">
    <property type="entry name" value="yidC_oxa1_cterm"/>
    <property type="match status" value="1"/>
</dbReference>
<keyword evidence="2" id="KW-0813">Transport</keyword>
<keyword evidence="5" id="KW-0653">Protein transport</keyword>
<evidence type="ECO:0000256" key="7">
    <source>
        <dbReference type="ARBA" id="ARBA00023136"/>
    </source>
</evidence>
<dbReference type="EMBL" id="FP929056">
    <property type="protein sequence ID" value="CBL28523.1"/>
    <property type="molecule type" value="Genomic_DNA"/>
</dbReference>
<dbReference type="PRINTS" id="PR00701">
    <property type="entry name" value="60KDINNERMP"/>
</dbReference>
<dbReference type="Proteomes" id="UP000008957">
    <property type="component" value="Chromosome"/>
</dbReference>
<reference evidence="13" key="1">
    <citation type="submission" date="2010-03" db="EMBL/GenBank/DDBJ databases">
        <title>The genome sequence of Synergistetes sp. SGP1.</title>
        <authorList>
            <consortium name="metaHIT consortium -- http://www.metahit.eu/"/>
            <person name="Pajon A."/>
            <person name="Turner K."/>
            <person name="Parkhill J."/>
            <person name="Wade W."/>
            <person name="Vartoukian S."/>
        </authorList>
    </citation>
    <scope>NUCLEOTIDE SEQUENCE [LARGE SCALE GENOMIC DNA]</scope>
    <source>
        <strain evidence="13">SGP1</strain>
    </source>
</reference>
<keyword evidence="3" id="KW-1003">Cell membrane</keyword>
<keyword evidence="8" id="KW-0143">Chaperone</keyword>
<dbReference type="InterPro" id="IPR047196">
    <property type="entry name" value="YidC_ALB_C"/>
</dbReference>
<keyword evidence="6 10" id="KW-1133">Transmembrane helix</keyword>
<dbReference type="Pfam" id="PF02096">
    <property type="entry name" value="60KD_IMP"/>
    <property type="match status" value="1"/>
</dbReference>
<evidence type="ECO:0000256" key="8">
    <source>
        <dbReference type="ARBA" id="ARBA00023186"/>
    </source>
</evidence>
<reference evidence="12 13" key="2">
    <citation type="submission" date="2010-03" db="EMBL/GenBank/DDBJ databases">
        <authorList>
            <person name="Pajon A."/>
        </authorList>
    </citation>
    <scope>NUCLEOTIDE SEQUENCE [LARGE SCALE GENOMIC DNA]</scope>
    <source>
        <strain evidence="12 13">SGP1</strain>
    </source>
</reference>
<dbReference type="KEGG" id="sbr:SY1_15000"/>
<evidence type="ECO:0000256" key="9">
    <source>
        <dbReference type="RuleBase" id="RU003945"/>
    </source>
</evidence>
<dbReference type="InterPro" id="IPR028055">
    <property type="entry name" value="YidC/Oxa/ALB_C"/>
</dbReference>
<evidence type="ECO:0000256" key="1">
    <source>
        <dbReference type="ARBA" id="ARBA00004651"/>
    </source>
</evidence>
<feature type="transmembrane region" description="Helical" evidence="10">
    <location>
        <begin position="77"/>
        <end position="99"/>
    </location>
</feature>
<evidence type="ECO:0000256" key="5">
    <source>
        <dbReference type="ARBA" id="ARBA00022927"/>
    </source>
</evidence>
<evidence type="ECO:0000256" key="6">
    <source>
        <dbReference type="ARBA" id="ARBA00022989"/>
    </source>
</evidence>
<evidence type="ECO:0000256" key="10">
    <source>
        <dbReference type="SAM" id="Phobius"/>
    </source>
</evidence>
<dbReference type="RefSeq" id="WP_015556670.1">
    <property type="nucleotide sequence ID" value="NC_021038.1"/>
</dbReference>
<dbReference type="PANTHER" id="PTHR12428">
    <property type="entry name" value="OXA1"/>
    <property type="match status" value="1"/>
</dbReference>